<sequence>MCALQSPSSWNLIPGNEEVTLDMLYVYTRAAFTNFTDCTRKKDSVRLNLPYNKRLDKMQQVFGKFPVIVTRTIPNLTESEETLLSDVLKKYGPPCTGAASSDPPEGNASNAQARKRTGRQQQQQQPPAKRPVSKQRGSYQFNAYEEDDASEQDFAN</sequence>
<organism evidence="2">
    <name type="scientific">Bidnaviridae sp</name>
    <dbReference type="NCBI Taxonomy" id="2808994"/>
    <lineage>
        <taxon>Viruses</taxon>
        <taxon>Monodnaviria</taxon>
        <taxon>Shotokuvirae</taxon>
        <taxon>Cossaviricota</taxon>
        <taxon>Mouviricetes</taxon>
        <taxon>Polivirales</taxon>
        <taxon>Bidnaviridae</taxon>
    </lineage>
</organism>
<protein>
    <submittedName>
        <fullName evidence="2">Nonstructural protein</fullName>
    </submittedName>
</protein>
<evidence type="ECO:0000256" key="1">
    <source>
        <dbReference type="SAM" id="MobiDB-lite"/>
    </source>
</evidence>
<feature type="region of interest" description="Disordered" evidence="1">
    <location>
        <begin position="93"/>
        <end position="156"/>
    </location>
</feature>
<accession>A0A8G0VTN6</accession>
<reference evidence="2" key="1">
    <citation type="submission" date="2021-05" db="EMBL/GenBank/DDBJ databases">
        <authorList>
            <person name="Yang Z."/>
            <person name="Zhang W."/>
        </authorList>
    </citation>
    <scope>NUCLEOTIDE SEQUENCE</scope>
    <source>
        <strain evidence="2">322bidenso</strain>
    </source>
</reference>
<name>A0A8G0VTN6_9VIRU</name>
<feature type="compositionally biased region" description="Acidic residues" evidence="1">
    <location>
        <begin position="144"/>
        <end position="156"/>
    </location>
</feature>
<proteinExistence type="predicted"/>
<evidence type="ECO:0000313" key="2">
    <source>
        <dbReference type="EMBL" id="QYW06866.1"/>
    </source>
</evidence>
<dbReference type="EMBL" id="MZ244317">
    <property type="protein sequence ID" value="QYW06866.1"/>
    <property type="molecule type" value="Genomic_DNA"/>
</dbReference>